<evidence type="ECO:0000313" key="2">
    <source>
        <dbReference type="EMBL" id="KAJ9596627.1"/>
    </source>
</evidence>
<keyword evidence="3" id="KW-1185">Reference proteome</keyword>
<dbReference type="EMBL" id="JASPKZ010001977">
    <property type="protein sequence ID" value="KAJ9596627.1"/>
    <property type="molecule type" value="Genomic_DNA"/>
</dbReference>
<dbReference type="Proteomes" id="UP001233999">
    <property type="component" value="Unassembled WGS sequence"/>
</dbReference>
<evidence type="ECO:0000313" key="3">
    <source>
        <dbReference type="Proteomes" id="UP001233999"/>
    </source>
</evidence>
<organism evidence="2 3">
    <name type="scientific">Diploptera punctata</name>
    <name type="common">Pacific beetle cockroach</name>
    <dbReference type="NCBI Taxonomy" id="6984"/>
    <lineage>
        <taxon>Eukaryota</taxon>
        <taxon>Metazoa</taxon>
        <taxon>Ecdysozoa</taxon>
        <taxon>Arthropoda</taxon>
        <taxon>Hexapoda</taxon>
        <taxon>Insecta</taxon>
        <taxon>Pterygota</taxon>
        <taxon>Neoptera</taxon>
        <taxon>Polyneoptera</taxon>
        <taxon>Dictyoptera</taxon>
        <taxon>Blattodea</taxon>
        <taxon>Blaberoidea</taxon>
        <taxon>Blaberidae</taxon>
        <taxon>Diplopterinae</taxon>
        <taxon>Diploptera</taxon>
    </lineage>
</organism>
<comment type="caution">
    <text evidence="2">The sequence shown here is derived from an EMBL/GenBank/DDBJ whole genome shotgun (WGS) entry which is preliminary data.</text>
</comment>
<accession>A0AAD8AE12</accession>
<evidence type="ECO:0000256" key="1">
    <source>
        <dbReference type="SAM" id="MobiDB-lite"/>
    </source>
</evidence>
<name>A0AAD8AE12_DIPPU</name>
<dbReference type="AlphaFoldDB" id="A0AAD8AE12"/>
<feature type="non-terminal residue" evidence="2">
    <location>
        <position position="76"/>
    </location>
</feature>
<sequence length="76" mass="9054">LSVIILPTCICTSGRPYITRHRTYYLSLHCIRHYSKNNLNCFVSKYMGKHRKCHKKGECHSKRRSKTQTVKRQRDS</sequence>
<proteinExistence type="predicted"/>
<reference evidence="2" key="2">
    <citation type="submission" date="2023-05" db="EMBL/GenBank/DDBJ databases">
        <authorList>
            <person name="Fouks B."/>
        </authorList>
    </citation>
    <scope>NUCLEOTIDE SEQUENCE</scope>
    <source>
        <strain evidence="2">Stay&amp;Tobe</strain>
        <tissue evidence="2">Testes</tissue>
    </source>
</reference>
<gene>
    <name evidence="2" type="ORF">L9F63_012324</name>
</gene>
<feature type="non-terminal residue" evidence="2">
    <location>
        <position position="1"/>
    </location>
</feature>
<feature type="region of interest" description="Disordered" evidence="1">
    <location>
        <begin position="57"/>
        <end position="76"/>
    </location>
</feature>
<protein>
    <submittedName>
        <fullName evidence="2">Uncharacterized protein</fullName>
    </submittedName>
</protein>
<reference evidence="2" key="1">
    <citation type="journal article" date="2023" name="IScience">
        <title>Live-bearing cockroach genome reveals convergent evolutionary mechanisms linked to viviparity in insects and beyond.</title>
        <authorList>
            <person name="Fouks B."/>
            <person name="Harrison M.C."/>
            <person name="Mikhailova A.A."/>
            <person name="Marchal E."/>
            <person name="English S."/>
            <person name="Carruthers M."/>
            <person name="Jennings E.C."/>
            <person name="Chiamaka E.L."/>
            <person name="Frigard R.A."/>
            <person name="Pippel M."/>
            <person name="Attardo G.M."/>
            <person name="Benoit J.B."/>
            <person name="Bornberg-Bauer E."/>
            <person name="Tobe S.S."/>
        </authorList>
    </citation>
    <scope>NUCLEOTIDE SEQUENCE</scope>
    <source>
        <strain evidence="2">Stay&amp;Tobe</strain>
    </source>
</reference>